<protein>
    <recommendedName>
        <fullName evidence="2">KIB1-4 beta-propeller domain-containing protein</fullName>
    </recommendedName>
</protein>
<dbReference type="OMA" id="AYPESHY"/>
<evidence type="ECO:0000256" key="1">
    <source>
        <dbReference type="SAM" id="MobiDB-lite"/>
    </source>
</evidence>
<keyword evidence="4" id="KW-1185">Reference proteome</keyword>
<feature type="compositionally biased region" description="Low complexity" evidence="1">
    <location>
        <begin position="1"/>
        <end position="10"/>
    </location>
</feature>
<feature type="domain" description="KIB1-4 beta-propeller" evidence="2">
    <location>
        <begin position="33"/>
        <end position="233"/>
    </location>
</feature>
<dbReference type="InterPro" id="IPR005174">
    <property type="entry name" value="KIB1-4_b-propeller"/>
</dbReference>
<dbReference type="PANTHER" id="PTHR40891:SF1">
    <property type="entry name" value="DUF295 DOMAIN-CONTAINING PROTEIN"/>
    <property type="match status" value="1"/>
</dbReference>
<gene>
    <name evidence="3" type="ORF">C5167_003760</name>
</gene>
<proteinExistence type="predicted"/>
<evidence type="ECO:0000259" key="2">
    <source>
        <dbReference type="Pfam" id="PF03478"/>
    </source>
</evidence>
<evidence type="ECO:0000313" key="3">
    <source>
        <dbReference type="EMBL" id="RZC79551.1"/>
    </source>
</evidence>
<dbReference type="AlphaFoldDB" id="A0A4Y7L592"/>
<dbReference type="Pfam" id="PF03478">
    <property type="entry name" value="Beta-prop_KIB1-4"/>
    <property type="match status" value="1"/>
</dbReference>
<sequence>MGEKAAAQAASEERSEHYKPPGPLAVAPSLVRCYTTEDYYRFTDCVLSSPPRRADNDSMVLFFLDNGFHVEHRYTFLFCRPGETQWRSQNLSPNMLDLIAKGTPRSVLCFKDEHHLEIQHDTDLTISIESFHVKEEVPFPLIVKAYPESHYVESHDELFRVDFILNRHTDGVMSIEVVRLNFSLMEWEKVNSFGDHVLFIGSTHTTGCCSAAEWGFKRGCLYYLMWTDLSLIHKFEIESSGDTICTSQSGEFYYTDWVTMPGNLHGRVAYILGGKDELKIEKTTSMVVNDENQGGNCNSGEVEGLSHWNDLNEDIV</sequence>
<organism evidence="3 4">
    <name type="scientific">Papaver somniferum</name>
    <name type="common">Opium poppy</name>
    <dbReference type="NCBI Taxonomy" id="3469"/>
    <lineage>
        <taxon>Eukaryota</taxon>
        <taxon>Viridiplantae</taxon>
        <taxon>Streptophyta</taxon>
        <taxon>Embryophyta</taxon>
        <taxon>Tracheophyta</taxon>
        <taxon>Spermatophyta</taxon>
        <taxon>Magnoliopsida</taxon>
        <taxon>Ranunculales</taxon>
        <taxon>Papaveraceae</taxon>
        <taxon>Papaveroideae</taxon>
        <taxon>Papaver</taxon>
    </lineage>
</organism>
<evidence type="ECO:0000313" key="4">
    <source>
        <dbReference type="Proteomes" id="UP000316621"/>
    </source>
</evidence>
<dbReference type="PANTHER" id="PTHR40891">
    <property type="entry name" value="DUF295 DOMAIN-CONTAINING PROTEIN"/>
    <property type="match status" value="1"/>
</dbReference>
<reference evidence="3 4" key="1">
    <citation type="journal article" date="2018" name="Science">
        <title>The opium poppy genome and morphinan production.</title>
        <authorList>
            <person name="Guo L."/>
            <person name="Winzer T."/>
            <person name="Yang X."/>
            <person name="Li Y."/>
            <person name="Ning Z."/>
            <person name="He Z."/>
            <person name="Teodor R."/>
            <person name="Lu Y."/>
            <person name="Bowser T.A."/>
            <person name="Graham I.A."/>
            <person name="Ye K."/>
        </authorList>
    </citation>
    <scope>NUCLEOTIDE SEQUENCE [LARGE SCALE GENOMIC DNA]</scope>
    <source>
        <strain evidence="4">cv. HN1</strain>
        <tissue evidence="3">Leaves</tissue>
    </source>
</reference>
<dbReference type="EMBL" id="CM010723">
    <property type="protein sequence ID" value="RZC79551.1"/>
    <property type="molecule type" value="Genomic_DNA"/>
</dbReference>
<accession>A0A4Y7L592</accession>
<dbReference type="Gramene" id="RZC79551">
    <property type="protein sequence ID" value="RZC79551"/>
    <property type="gene ID" value="C5167_003760"/>
</dbReference>
<feature type="non-terminal residue" evidence="3">
    <location>
        <position position="316"/>
    </location>
</feature>
<feature type="region of interest" description="Disordered" evidence="1">
    <location>
        <begin position="1"/>
        <end position="21"/>
    </location>
</feature>
<dbReference type="Proteomes" id="UP000316621">
    <property type="component" value="Chromosome 9"/>
</dbReference>
<name>A0A4Y7L592_PAPSO</name>